<dbReference type="Pfam" id="PF01497">
    <property type="entry name" value="Peripla_BP_2"/>
    <property type="match status" value="1"/>
</dbReference>
<feature type="chain" id="PRO_5032664833" evidence="1">
    <location>
        <begin position="22"/>
        <end position="285"/>
    </location>
</feature>
<dbReference type="RefSeq" id="WP_303729139.1">
    <property type="nucleotide sequence ID" value="NZ_DULP01000034.1"/>
</dbReference>
<accession>A0A832QV80</accession>
<reference evidence="3 4" key="1">
    <citation type="journal article" date="2020" name="Biotechnol. Biofuels">
        <title>New insights from the biogas microbiome by comprehensive genome-resolved metagenomics of nearly 1600 species originating from multiple anaerobic digesters.</title>
        <authorList>
            <person name="Campanaro S."/>
            <person name="Treu L."/>
            <person name="Rodriguez-R L.M."/>
            <person name="Kovalovszki A."/>
            <person name="Ziels R.M."/>
            <person name="Maus I."/>
            <person name="Zhu X."/>
            <person name="Kougias P.G."/>
            <person name="Basile A."/>
            <person name="Luo G."/>
            <person name="Schluter A."/>
            <person name="Konstantinidis K.T."/>
            <person name="Angelidaki I."/>
        </authorList>
    </citation>
    <scope>NUCLEOTIDE SEQUENCE [LARGE SCALE GENOMIC DNA]</scope>
    <source>
        <strain evidence="3">AS04akNAM_125</strain>
    </source>
</reference>
<feature type="domain" description="Fe/B12 periplasmic-binding" evidence="2">
    <location>
        <begin position="29"/>
        <end position="285"/>
    </location>
</feature>
<organism evidence="3 4">
    <name type="scientific">Paracoccus solventivorans</name>
    <dbReference type="NCBI Taxonomy" id="53463"/>
    <lineage>
        <taxon>Bacteria</taxon>
        <taxon>Pseudomonadati</taxon>
        <taxon>Pseudomonadota</taxon>
        <taxon>Alphaproteobacteria</taxon>
        <taxon>Rhodobacterales</taxon>
        <taxon>Paracoccaceae</taxon>
        <taxon>Paracoccus</taxon>
    </lineage>
</organism>
<dbReference type="InterPro" id="IPR002491">
    <property type="entry name" value="ABC_transptr_periplasmic_BD"/>
</dbReference>
<evidence type="ECO:0000313" key="3">
    <source>
        <dbReference type="EMBL" id="HHW32987.1"/>
    </source>
</evidence>
<name>A0A832QV80_9RHOB</name>
<dbReference type="PROSITE" id="PS50983">
    <property type="entry name" value="FE_B12_PBP"/>
    <property type="match status" value="1"/>
</dbReference>
<dbReference type="PANTHER" id="PTHR30535:SF4">
    <property type="entry name" value="HEMIN-BINDING PERIPLASMIC PROTEIN HMUT"/>
    <property type="match status" value="1"/>
</dbReference>
<evidence type="ECO:0000259" key="2">
    <source>
        <dbReference type="PROSITE" id="PS50983"/>
    </source>
</evidence>
<gene>
    <name evidence="3" type="ORF">GXX24_02420</name>
</gene>
<evidence type="ECO:0000256" key="1">
    <source>
        <dbReference type="SAM" id="SignalP"/>
    </source>
</evidence>
<comment type="caution">
    <text evidence="3">The sequence shown here is derived from an EMBL/GenBank/DDBJ whole genome shotgun (WGS) entry which is preliminary data.</text>
</comment>
<sequence>MRRAVPVAAAVLALAAFPALADPHPEARRIVAIGGSVTEFIYAMGQQDRLVARDTTSYMPPEAMALPDVGYMRQLSAEGVLSVRPDLIIAEEGAGPPETVALLKSSGIPYEEIPSGASPGGVMAKAEAVAAVLAAPDPGVVAALKADLDAAAAAAAAVDEPMRVLFALSLQGGRVLASGSGTEAEAIIEMAGGQNAVTSFQGYKPLTDEAVIAAAPDVILMMDRGDGVIDLDAQRAELLGLPAIASTPAGKAGRVIRMNGLYLLGFGPRTGKAALDLHRALYGDG</sequence>
<evidence type="ECO:0000313" key="4">
    <source>
        <dbReference type="Proteomes" id="UP000580830"/>
    </source>
</evidence>
<protein>
    <submittedName>
        <fullName evidence="3">ABC transporter substrate-binding protein</fullName>
    </submittedName>
</protein>
<dbReference type="PANTHER" id="PTHR30535">
    <property type="entry name" value="VITAMIN B12-BINDING PROTEIN"/>
    <property type="match status" value="1"/>
</dbReference>
<keyword evidence="1" id="KW-0732">Signal</keyword>
<feature type="signal peptide" evidence="1">
    <location>
        <begin position="1"/>
        <end position="21"/>
    </location>
</feature>
<dbReference type="EMBL" id="DULP01000034">
    <property type="protein sequence ID" value="HHW32987.1"/>
    <property type="molecule type" value="Genomic_DNA"/>
</dbReference>
<dbReference type="AlphaFoldDB" id="A0A832QV80"/>
<dbReference type="Proteomes" id="UP000580830">
    <property type="component" value="Unassembled WGS sequence"/>
</dbReference>
<proteinExistence type="predicted"/>
<dbReference type="InterPro" id="IPR050902">
    <property type="entry name" value="ABC_Transporter_SBP"/>
</dbReference>
<dbReference type="Gene3D" id="3.40.50.1980">
    <property type="entry name" value="Nitrogenase molybdenum iron protein domain"/>
    <property type="match status" value="2"/>
</dbReference>
<dbReference type="SUPFAM" id="SSF53807">
    <property type="entry name" value="Helical backbone' metal receptor"/>
    <property type="match status" value="1"/>
</dbReference>